<sequence length="96" mass="10513">MCSSSITINNREFRVRSSDAHISYFLLPSLLLSRFGVSLALTCFLKRSSDSRVSPAYRCLYILATNICILFVAAFVSCIVIGCGVLTYFGIGLDSS</sequence>
<dbReference type="Proteomes" id="UP001234297">
    <property type="component" value="Chromosome 7"/>
</dbReference>
<proteinExistence type="predicted"/>
<keyword evidence="2" id="KW-1185">Reference proteome</keyword>
<accession>A0ACC2L6X9</accession>
<evidence type="ECO:0000313" key="2">
    <source>
        <dbReference type="Proteomes" id="UP001234297"/>
    </source>
</evidence>
<comment type="caution">
    <text evidence="1">The sequence shown here is derived from an EMBL/GenBank/DDBJ whole genome shotgun (WGS) entry which is preliminary data.</text>
</comment>
<evidence type="ECO:0000313" key="1">
    <source>
        <dbReference type="EMBL" id="KAJ8628798.1"/>
    </source>
</evidence>
<organism evidence="1 2">
    <name type="scientific">Persea americana</name>
    <name type="common">Avocado</name>
    <dbReference type="NCBI Taxonomy" id="3435"/>
    <lineage>
        <taxon>Eukaryota</taxon>
        <taxon>Viridiplantae</taxon>
        <taxon>Streptophyta</taxon>
        <taxon>Embryophyta</taxon>
        <taxon>Tracheophyta</taxon>
        <taxon>Spermatophyta</taxon>
        <taxon>Magnoliopsida</taxon>
        <taxon>Magnoliidae</taxon>
        <taxon>Laurales</taxon>
        <taxon>Lauraceae</taxon>
        <taxon>Persea</taxon>
    </lineage>
</organism>
<gene>
    <name evidence="1" type="ORF">MRB53_022121</name>
</gene>
<protein>
    <submittedName>
        <fullName evidence="1">Uncharacterized protein</fullName>
    </submittedName>
</protein>
<dbReference type="EMBL" id="CM056815">
    <property type="protein sequence ID" value="KAJ8628798.1"/>
    <property type="molecule type" value="Genomic_DNA"/>
</dbReference>
<name>A0ACC2L6X9_PERAE</name>
<reference evidence="1 2" key="1">
    <citation type="journal article" date="2022" name="Hortic Res">
        <title>A haplotype resolved chromosomal level avocado genome allows analysis of novel avocado genes.</title>
        <authorList>
            <person name="Nath O."/>
            <person name="Fletcher S.J."/>
            <person name="Hayward A."/>
            <person name="Shaw L.M."/>
            <person name="Masouleh A.K."/>
            <person name="Furtado A."/>
            <person name="Henry R.J."/>
            <person name="Mitter N."/>
        </authorList>
    </citation>
    <scope>NUCLEOTIDE SEQUENCE [LARGE SCALE GENOMIC DNA]</scope>
    <source>
        <strain evidence="2">cv. Hass</strain>
    </source>
</reference>